<dbReference type="GO" id="GO:0003724">
    <property type="term" value="F:RNA helicase activity"/>
    <property type="evidence" value="ECO:0007669"/>
    <property type="project" value="UniProtKB-EC"/>
</dbReference>
<dbReference type="InterPro" id="IPR027417">
    <property type="entry name" value="P-loop_NTPase"/>
</dbReference>
<dbReference type="InterPro" id="IPR001650">
    <property type="entry name" value="Helicase_C-like"/>
</dbReference>
<dbReference type="OrthoDB" id="10256233at2759"/>
<dbReference type="InterPro" id="IPR014001">
    <property type="entry name" value="Helicase_ATP-bd"/>
</dbReference>
<protein>
    <recommendedName>
        <fullName evidence="1">RNA helicase</fullName>
        <ecNumber evidence="1">3.6.4.13</ecNumber>
    </recommendedName>
</protein>
<dbReference type="SMART" id="SM00490">
    <property type="entry name" value="HELICc"/>
    <property type="match status" value="1"/>
</dbReference>
<feature type="domain" description="Helicase C-terminal" evidence="10">
    <location>
        <begin position="403"/>
        <end position="589"/>
    </location>
</feature>
<keyword evidence="3" id="KW-0378">Hydrolase</keyword>
<dbReference type="PANTHER" id="PTHR47960">
    <property type="entry name" value="DEAD-BOX ATP-DEPENDENT RNA HELICASE 50"/>
    <property type="match status" value="1"/>
</dbReference>
<accession>A0A0N0NSJ3</accession>
<dbReference type="STRING" id="1664694.A0A0N0NSJ3"/>
<name>A0A0N0NSJ3_9EURO</name>
<dbReference type="PROSITE" id="PS51192">
    <property type="entry name" value="HELICASE_ATP_BIND_1"/>
    <property type="match status" value="1"/>
</dbReference>
<evidence type="ECO:0000256" key="1">
    <source>
        <dbReference type="ARBA" id="ARBA00012552"/>
    </source>
</evidence>
<evidence type="ECO:0000256" key="2">
    <source>
        <dbReference type="ARBA" id="ARBA00022741"/>
    </source>
</evidence>
<evidence type="ECO:0000256" key="5">
    <source>
        <dbReference type="ARBA" id="ARBA00022840"/>
    </source>
</evidence>
<dbReference type="SUPFAM" id="SSF52540">
    <property type="entry name" value="P-loop containing nucleoside triphosphate hydrolases"/>
    <property type="match status" value="1"/>
</dbReference>
<feature type="compositionally biased region" description="Basic and acidic residues" evidence="8">
    <location>
        <begin position="20"/>
        <end position="32"/>
    </location>
</feature>
<evidence type="ECO:0000259" key="9">
    <source>
        <dbReference type="PROSITE" id="PS51192"/>
    </source>
</evidence>
<sequence length="589" mass="66458">MAMRRRRDPARKVLTVDVGRTGEREVRKKREQPGPFGGMNMRHVPRDLMQAQTQPAARARPESRDAADKPKTRSRNDDRPLYHALKMQQTLTPMSYIQRDRIRAKLDKIETFEELGLTPAVVDAVYSQVLPGLETYTPTPAQKLAVPALLKAEESQQKNSDHRYDTFMLAAETGSGKTLAYLLPVIDNVKRQEEIDKVAEVAREEEQKQRLATNVFEVDPHEADEKVSPSMGRPRAIILMPSSELVTQVGKVAKLMSHTVKYRVEAISSANTPTVIRSRLFRPSGVDIVVSTPHLISSIAEKEPNILSRVQYLVVDEADSLFDRSFNETTQGIIDRAAPSLKQLILCSATIPRSLDKYMDRTYPNARRLVTPKLHSIERRVQLGMVDIDKPLYRGNRDLACADVIWTIGKAVHDDTSSHHTVKCMMVFVNERERAEEVAKFLASKGVDAVPFTRDTSEQRQNDILDAFTSSTRFVGNEKPAQDKSQRNFRDFVPLEGGRTEQNTGPSRHLPNVKVLVTTDLGSRGIDTLAVRHVILYDVPHTTIDFIHRLGRLGRMGRRGRGVVLVGKHDRKDIVREVREAMHKGQALI</sequence>
<evidence type="ECO:0000256" key="4">
    <source>
        <dbReference type="ARBA" id="ARBA00022806"/>
    </source>
</evidence>
<feature type="compositionally biased region" description="Basic and acidic residues" evidence="8">
    <location>
        <begin position="59"/>
        <end position="81"/>
    </location>
</feature>
<dbReference type="RefSeq" id="XP_018006022.1">
    <property type="nucleotide sequence ID" value="XM_018149629.1"/>
</dbReference>
<evidence type="ECO:0000256" key="3">
    <source>
        <dbReference type="ARBA" id="ARBA00022801"/>
    </source>
</evidence>
<dbReference type="PROSITE" id="PS51194">
    <property type="entry name" value="HELICASE_CTER"/>
    <property type="match status" value="1"/>
</dbReference>
<keyword evidence="12" id="KW-1185">Reference proteome</keyword>
<comment type="caution">
    <text evidence="11">The sequence shown here is derived from an EMBL/GenBank/DDBJ whole genome shotgun (WGS) entry which is preliminary data.</text>
</comment>
<feature type="region of interest" description="Disordered" evidence="8">
    <location>
        <begin position="1"/>
        <end position="81"/>
    </location>
</feature>
<dbReference type="Pfam" id="PF00271">
    <property type="entry name" value="Helicase_C"/>
    <property type="match status" value="1"/>
</dbReference>
<feature type="domain" description="Helicase ATP-binding" evidence="9">
    <location>
        <begin position="158"/>
        <end position="369"/>
    </location>
</feature>
<evidence type="ECO:0000256" key="6">
    <source>
        <dbReference type="ARBA" id="ARBA00022884"/>
    </source>
</evidence>
<dbReference type="SMART" id="SM00487">
    <property type="entry name" value="DEXDc"/>
    <property type="match status" value="1"/>
</dbReference>
<keyword evidence="4 11" id="KW-0347">Helicase</keyword>
<dbReference type="InterPro" id="IPR011545">
    <property type="entry name" value="DEAD/DEAH_box_helicase_dom"/>
</dbReference>
<evidence type="ECO:0000259" key="10">
    <source>
        <dbReference type="PROSITE" id="PS51194"/>
    </source>
</evidence>
<dbReference type="GO" id="GO:0016787">
    <property type="term" value="F:hydrolase activity"/>
    <property type="evidence" value="ECO:0007669"/>
    <property type="project" value="UniProtKB-KW"/>
</dbReference>
<proteinExistence type="predicted"/>
<evidence type="ECO:0000256" key="7">
    <source>
        <dbReference type="ARBA" id="ARBA00047984"/>
    </source>
</evidence>
<keyword evidence="2" id="KW-0547">Nucleotide-binding</keyword>
<dbReference type="AlphaFoldDB" id="A0A0N0NSJ3"/>
<dbReference type="GeneID" id="28741498"/>
<reference evidence="11 12" key="1">
    <citation type="submission" date="2015-06" db="EMBL/GenBank/DDBJ databases">
        <title>Draft genome of the ant-associated black yeast Phialophora attae CBS 131958.</title>
        <authorList>
            <person name="Moreno L.F."/>
            <person name="Stielow B.J."/>
            <person name="de Hoog S."/>
            <person name="Vicente V.A."/>
            <person name="Weiss V.A."/>
            <person name="de Vries M."/>
            <person name="Cruz L.M."/>
            <person name="Souza E.M."/>
        </authorList>
    </citation>
    <scope>NUCLEOTIDE SEQUENCE [LARGE SCALE GENOMIC DNA]</scope>
    <source>
        <strain evidence="11 12">CBS 131958</strain>
    </source>
</reference>
<keyword evidence="5" id="KW-0067">ATP-binding</keyword>
<dbReference type="GO" id="GO:0003723">
    <property type="term" value="F:RNA binding"/>
    <property type="evidence" value="ECO:0007669"/>
    <property type="project" value="UniProtKB-KW"/>
</dbReference>
<evidence type="ECO:0000313" key="12">
    <source>
        <dbReference type="Proteomes" id="UP000038010"/>
    </source>
</evidence>
<gene>
    <name evidence="11" type="ORF">AB675_911</name>
</gene>
<dbReference type="Pfam" id="PF00270">
    <property type="entry name" value="DEAD"/>
    <property type="match status" value="1"/>
</dbReference>
<comment type="catalytic activity">
    <reaction evidence="7">
        <text>ATP + H2O = ADP + phosphate + H(+)</text>
        <dbReference type="Rhea" id="RHEA:13065"/>
        <dbReference type="ChEBI" id="CHEBI:15377"/>
        <dbReference type="ChEBI" id="CHEBI:15378"/>
        <dbReference type="ChEBI" id="CHEBI:30616"/>
        <dbReference type="ChEBI" id="CHEBI:43474"/>
        <dbReference type="ChEBI" id="CHEBI:456216"/>
        <dbReference type="EC" id="3.6.4.13"/>
    </reaction>
</comment>
<keyword evidence="6" id="KW-0694">RNA-binding</keyword>
<evidence type="ECO:0000313" key="11">
    <source>
        <dbReference type="EMBL" id="KPI46059.1"/>
    </source>
</evidence>
<dbReference type="Gene3D" id="3.40.50.300">
    <property type="entry name" value="P-loop containing nucleotide triphosphate hydrolases"/>
    <property type="match status" value="2"/>
</dbReference>
<dbReference type="GO" id="GO:0005524">
    <property type="term" value="F:ATP binding"/>
    <property type="evidence" value="ECO:0007669"/>
    <property type="project" value="UniProtKB-KW"/>
</dbReference>
<dbReference type="VEuPathDB" id="FungiDB:AB675_911"/>
<organism evidence="11 12">
    <name type="scientific">Cyphellophora attinorum</name>
    <dbReference type="NCBI Taxonomy" id="1664694"/>
    <lineage>
        <taxon>Eukaryota</taxon>
        <taxon>Fungi</taxon>
        <taxon>Dikarya</taxon>
        <taxon>Ascomycota</taxon>
        <taxon>Pezizomycotina</taxon>
        <taxon>Eurotiomycetes</taxon>
        <taxon>Chaetothyriomycetidae</taxon>
        <taxon>Chaetothyriales</taxon>
        <taxon>Cyphellophoraceae</taxon>
        <taxon>Cyphellophora</taxon>
    </lineage>
</organism>
<dbReference type="EC" id="3.6.4.13" evidence="1"/>
<dbReference type="Proteomes" id="UP000038010">
    <property type="component" value="Unassembled WGS sequence"/>
</dbReference>
<evidence type="ECO:0000256" key="8">
    <source>
        <dbReference type="SAM" id="MobiDB-lite"/>
    </source>
</evidence>
<dbReference type="EMBL" id="LFJN01000001">
    <property type="protein sequence ID" value="KPI46059.1"/>
    <property type="molecule type" value="Genomic_DNA"/>
</dbReference>